<organism evidence="1">
    <name type="scientific">Anguilla anguilla</name>
    <name type="common">European freshwater eel</name>
    <name type="synonym">Muraena anguilla</name>
    <dbReference type="NCBI Taxonomy" id="7936"/>
    <lineage>
        <taxon>Eukaryota</taxon>
        <taxon>Metazoa</taxon>
        <taxon>Chordata</taxon>
        <taxon>Craniata</taxon>
        <taxon>Vertebrata</taxon>
        <taxon>Euteleostomi</taxon>
        <taxon>Actinopterygii</taxon>
        <taxon>Neopterygii</taxon>
        <taxon>Teleostei</taxon>
        <taxon>Anguilliformes</taxon>
        <taxon>Anguillidae</taxon>
        <taxon>Anguilla</taxon>
    </lineage>
</organism>
<dbReference type="AlphaFoldDB" id="A0A0E9T047"/>
<proteinExistence type="predicted"/>
<reference evidence="1" key="1">
    <citation type="submission" date="2014-11" db="EMBL/GenBank/DDBJ databases">
        <authorList>
            <person name="Amaro Gonzalez C."/>
        </authorList>
    </citation>
    <scope>NUCLEOTIDE SEQUENCE</scope>
</reference>
<evidence type="ECO:0000313" key="1">
    <source>
        <dbReference type="EMBL" id="JAH46872.1"/>
    </source>
</evidence>
<protein>
    <submittedName>
        <fullName evidence="1">Uncharacterized protein</fullName>
    </submittedName>
</protein>
<dbReference type="EMBL" id="GBXM01061705">
    <property type="protein sequence ID" value="JAH46872.1"/>
    <property type="molecule type" value="Transcribed_RNA"/>
</dbReference>
<name>A0A0E9T047_ANGAN</name>
<reference evidence="1" key="2">
    <citation type="journal article" date="2015" name="Fish Shellfish Immunol.">
        <title>Early steps in the European eel (Anguilla anguilla)-Vibrio vulnificus interaction in the gills: Role of the RtxA13 toxin.</title>
        <authorList>
            <person name="Callol A."/>
            <person name="Pajuelo D."/>
            <person name="Ebbesson L."/>
            <person name="Teles M."/>
            <person name="MacKenzie S."/>
            <person name="Amaro C."/>
        </authorList>
    </citation>
    <scope>NUCLEOTIDE SEQUENCE</scope>
</reference>
<sequence>MLINPKKVGFRHFAIHEDVACEYTPKKNVHSKWRPR</sequence>
<accession>A0A0E9T047</accession>